<keyword evidence="8" id="KW-0547">Nucleotide-binding</keyword>
<keyword evidence="19" id="KW-1185">Reference proteome</keyword>
<organism evidence="18 19">
    <name type="scientific">Diversispora epigaea</name>
    <dbReference type="NCBI Taxonomy" id="1348612"/>
    <lineage>
        <taxon>Eukaryota</taxon>
        <taxon>Fungi</taxon>
        <taxon>Fungi incertae sedis</taxon>
        <taxon>Mucoromycota</taxon>
        <taxon>Glomeromycotina</taxon>
        <taxon>Glomeromycetes</taxon>
        <taxon>Diversisporales</taxon>
        <taxon>Diversisporaceae</taxon>
        <taxon>Diversispora</taxon>
    </lineage>
</organism>
<dbReference type="Pfam" id="PF00004">
    <property type="entry name" value="AAA"/>
    <property type="match status" value="1"/>
</dbReference>
<keyword evidence="12" id="KW-1133">Transmembrane helix</keyword>
<feature type="region of interest" description="Disordered" evidence="16">
    <location>
        <begin position="160"/>
        <end position="179"/>
    </location>
</feature>
<evidence type="ECO:0000256" key="15">
    <source>
        <dbReference type="ARBA" id="ARBA00023136"/>
    </source>
</evidence>
<dbReference type="GO" id="GO:0004176">
    <property type="term" value="F:ATP-dependent peptidase activity"/>
    <property type="evidence" value="ECO:0007669"/>
    <property type="project" value="InterPro"/>
</dbReference>
<feature type="domain" description="AAA+ ATPase" evidence="17">
    <location>
        <begin position="394"/>
        <end position="534"/>
    </location>
</feature>
<dbReference type="NCBIfam" id="TIGR01241">
    <property type="entry name" value="FtsH_fam"/>
    <property type="match status" value="1"/>
</dbReference>
<dbReference type="GO" id="GO:0030163">
    <property type="term" value="P:protein catabolic process"/>
    <property type="evidence" value="ECO:0007669"/>
    <property type="project" value="UniProtKB-ARBA"/>
</dbReference>
<comment type="similarity">
    <text evidence="3">In the C-terminal section; belongs to the peptidase M41 family.</text>
</comment>
<evidence type="ECO:0000256" key="16">
    <source>
        <dbReference type="SAM" id="MobiDB-lite"/>
    </source>
</evidence>
<dbReference type="PANTHER" id="PTHR43655">
    <property type="entry name" value="ATP-DEPENDENT PROTEASE"/>
    <property type="match status" value="1"/>
</dbReference>
<dbReference type="InterPro" id="IPR003959">
    <property type="entry name" value="ATPase_AAA_core"/>
</dbReference>
<dbReference type="Pfam" id="PF17862">
    <property type="entry name" value="AAA_lid_3"/>
    <property type="match status" value="1"/>
</dbReference>
<evidence type="ECO:0000256" key="14">
    <source>
        <dbReference type="ARBA" id="ARBA00023128"/>
    </source>
</evidence>
<comment type="similarity">
    <text evidence="4">In the N-terminal section; belongs to the AAA ATPase family.</text>
</comment>
<dbReference type="Gene3D" id="1.10.8.60">
    <property type="match status" value="1"/>
</dbReference>
<evidence type="ECO:0000256" key="12">
    <source>
        <dbReference type="ARBA" id="ARBA00022989"/>
    </source>
</evidence>
<evidence type="ECO:0000256" key="5">
    <source>
        <dbReference type="ARBA" id="ARBA00022670"/>
    </source>
</evidence>
<evidence type="ECO:0000256" key="11">
    <source>
        <dbReference type="ARBA" id="ARBA00022840"/>
    </source>
</evidence>
<keyword evidence="14" id="KW-0496">Mitochondrion</keyword>
<keyword evidence="13" id="KW-0482">Metalloprotease</keyword>
<protein>
    <recommendedName>
        <fullName evidence="17">AAA+ ATPase domain-containing protein</fullName>
    </recommendedName>
</protein>
<dbReference type="FunFam" id="1.10.8.60:FF:000019">
    <property type="entry name" value="AFG3-like AAA ATPase 2"/>
    <property type="match status" value="1"/>
</dbReference>
<dbReference type="GO" id="GO:0034982">
    <property type="term" value="P:mitochondrial protein processing"/>
    <property type="evidence" value="ECO:0007669"/>
    <property type="project" value="TreeGrafter"/>
</dbReference>
<dbReference type="InterPro" id="IPR003593">
    <property type="entry name" value="AAA+_ATPase"/>
</dbReference>
<dbReference type="InterPro" id="IPR041569">
    <property type="entry name" value="AAA_lid_3"/>
</dbReference>
<dbReference type="Pfam" id="PF06480">
    <property type="entry name" value="FtsH_ext"/>
    <property type="match status" value="1"/>
</dbReference>
<sequence>MFEIFRNNVTRVYRTANIQNAVQRGLFRNRTYSLLASKKSSSINKNSSEILIKGSGRTNLVWIKQKNIQRMLATEVDPLKLHNDKSNENKSNDKNNDDKSNEKGDEKRVENEKDQKDHNQPTNKEQKPQNEIEIPKGFSNFSNNKDGKEKNFTNDEIQKSNASESQNDNKSQKQQQQQQIPNIREFTLQLNANTILPFLFSAYVLYKLTGGNDNSHEITWQEFQTAFLDKGLVDKLVVVNRKKVQVYLHSNATGQMYPNTSTLSGGISYYFSIGSVEAFERKLDATQKELGIPSSERIPVAYHDEISFMNTLLHFAPTLLLVGVLFYMTKRGGTTGSQGIFGIGKSKAKLFNQETEVKVKFKDVAGMDEAKEEIMEFVKFLKDPSAYEKLGAKIPKGAILSGPPGTGKTLLAKATAGEAAVPFLSVSGSEFVEMFVGVGPSRVRDLFANAKKHSPCIIFVDEIDAIGKSRGKMGQFGGNDERESTLNQLLVEMDGFNSNEHVVVLAGTNRPDVLDSALMRPGRFDRHIVIDRPDIKGREAIFKVHLKPIKTKENIDRLSNKLAAFTPGFSGADIANVCNEAALIAARYQKNSVSEEHFEQAIERVIAGIEKKSRVLSPEEKKTVAYHEAGHAVAGWFLEHADPLLKVSIIPRGIGALGYAQYLPKDQYLYSTVQLLDRMCVTLGGRVSEQIFFNMITTGAQDDLQKVTKMAYAQVSIYGMNPIIGPISFHNSNDSEPQFQKPYSEETAKMIDDEVRKLVSLAYKRTMKLLTEKKQDTEKVAQLLLSKEVLNKEDMIRLLGKRPFIEKNPYDDHTILPDNIPDIPAHPQSETLPKL</sequence>
<dbReference type="GO" id="GO:0004222">
    <property type="term" value="F:metalloendopeptidase activity"/>
    <property type="evidence" value="ECO:0007669"/>
    <property type="project" value="InterPro"/>
</dbReference>
<keyword evidence="11" id="KW-0067">ATP-binding</keyword>
<evidence type="ECO:0000256" key="4">
    <source>
        <dbReference type="ARBA" id="ARBA00010550"/>
    </source>
</evidence>
<dbReference type="GO" id="GO:0005524">
    <property type="term" value="F:ATP binding"/>
    <property type="evidence" value="ECO:0007669"/>
    <property type="project" value="UniProtKB-KW"/>
</dbReference>
<keyword evidence="5" id="KW-0645">Protease</keyword>
<gene>
    <name evidence="18" type="ORF">Glove_615g1</name>
</gene>
<dbReference type="InterPro" id="IPR005936">
    <property type="entry name" value="FtsH"/>
</dbReference>
<accession>A0A397G689</accession>
<evidence type="ECO:0000256" key="9">
    <source>
        <dbReference type="ARBA" id="ARBA00022801"/>
    </source>
</evidence>
<dbReference type="AlphaFoldDB" id="A0A397G689"/>
<dbReference type="PANTHER" id="PTHR43655:SF2">
    <property type="entry name" value="AFG3 LIKE MATRIX AAA PEPTIDASE SUBUNIT 2, ISOFORM A"/>
    <property type="match status" value="1"/>
</dbReference>
<dbReference type="GO" id="GO:0016887">
    <property type="term" value="F:ATP hydrolysis activity"/>
    <property type="evidence" value="ECO:0007669"/>
    <property type="project" value="InterPro"/>
</dbReference>
<dbReference type="SUPFAM" id="SSF140990">
    <property type="entry name" value="FtsH protease domain-like"/>
    <property type="match status" value="1"/>
</dbReference>
<evidence type="ECO:0000256" key="6">
    <source>
        <dbReference type="ARBA" id="ARBA00022692"/>
    </source>
</evidence>
<evidence type="ECO:0000256" key="1">
    <source>
        <dbReference type="ARBA" id="ARBA00001947"/>
    </source>
</evidence>
<keyword evidence="10" id="KW-0862">Zinc</keyword>
<keyword evidence="15" id="KW-0472">Membrane</keyword>
<dbReference type="SMART" id="SM00382">
    <property type="entry name" value="AAA"/>
    <property type="match status" value="1"/>
</dbReference>
<dbReference type="EMBL" id="PQFF01000511">
    <property type="protein sequence ID" value="RHZ46532.1"/>
    <property type="molecule type" value="Genomic_DNA"/>
</dbReference>
<keyword evidence="9" id="KW-0378">Hydrolase</keyword>
<dbReference type="OrthoDB" id="1413014at2759"/>
<evidence type="ECO:0000256" key="2">
    <source>
        <dbReference type="ARBA" id="ARBA00004225"/>
    </source>
</evidence>
<dbReference type="FunFam" id="1.20.58.760:FF:000003">
    <property type="entry name" value="AFG3-like AAA ATPase 2"/>
    <property type="match status" value="1"/>
</dbReference>
<dbReference type="HAMAP" id="MF_01458">
    <property type="entry name" value="FtsH"/>
    <property type="match status" value="1"/>
</dbReference>
<dbReference type="InterPro" id="IPR011546">
    <property type="entry name" value="Pept_M41_FtsH_extracell"/>
</dbReference>
<evidence type="ECO:0000256" key="13">
    <source>
        <dbReference type="ARBA" id="ARBA00023049"/>
    </source>
</evidence>
<comment type="subcellular location">
    <subcellularLocation>
        <location evidence="2">Mitochondrion membrane</location>
        <topology evidence="2">Multi-pass membrane protein</topology>
    </subcellularLocation>
</comment>
<dbReference type="Gene3D" id="3.40.1690.20">
    <property type="match status" value="1"/>
</dbReference>
<comment type="cofactor">
    <cofactor evidence="1">
        <name>Zn(2+)</name>
        <dbReference type="ChEBI" id="CHEBI:29105"/>
    </cofactor>
</comment>
<dbReference type="FunFam" id="3.40.50.300:FF:000001">
    <property type="entry name" value="ATP-dependent zinc metalloprotease FtsH"/>
    <property type="match status" value="1"/>
</dbReference>
<dbReference type="GO" id="GO:0005745">
    <property type="term" value="C:m-AAA complex"/>
    <property type="evidence" value="ECO:0007669"/>
    <property type="project" value="TreeGrafter"/>
</dbReference>
<comment type="caution">
    <text evidence="18">The sequence shown here is derived from an EMBL/GenBank/DDBJ whole genome shotgun (WGS) entry which is preliminary data.</text>
</comment>
<dbReference type="FunFam" id="3.40.1690.20:FF:000003">
    <property type="entry name" value="Mitochondrial inner membrane AAA protease Yta12, putative"/>
    <property type="match status" value="1"/>
</dbReference>
<dbReference type="InterPro" id="IPR037219">
    <property type="entry name" value="Peptidase_M41-like"/>
</dbReference>
<dbReference type="Gene3D" id="3.40.50.300">
    <property type="entry name" value="P-loop containing nucleotide triphosphate hydrolases"/>
    <property type="match status" value="1"/>
</dbReference>
<feature type="compositionally biased region" description="Basic and acidic residues" evidence="16">
    <location>
        <begin position="79"/>
        <end position="134"/>
    </location>
</feature>
<evidence type="ECO:0000256" key="8">
    <source>
        <dbReference type="ARBA" id="ARBA00022741"/>
    </source>
</evidence>
<feature type="region of interest" description="Disordered" evidence="16">
    <location>
        <begin position="816"/>
        <end position="835"/>
    </location>
</feature>
<reference evidence="18 19" key="1">
    <citation type="submission" date="2018-08" db="EMBL/GenBank/DDBJ databases">
        <title>Genome and evolution of the arbuscular mycorrhizal fungus Diversispora epigaea (formerly Glomus versiforme) and its bacterial endosymbionts.</title>
        <authorList>
            <person name="Sun X."/>
            <person name="Fei Z."/>
            <person name="Harrison M."/>
        </authorList>
    </citation>
    <scope>NUCLEOTIDE SEQUENCE [LARGE SCALE GENOMIC DNA]</scope>
    <source>
        <strain evidence="18 19">IT104</strain>
    </source>
</reference>
<feature type="compositionally biased region" description="Low complexity" evidence="16">
    <location>
        <begin position="165"/>
        <end position="179"/>
    </location>
</feature>
<keyword evidence="7" id="KW-0479">Metal-binding</keyword>
<dbReference type="Gene3D" id="1.20.58.760">
    <property type="entry name" value="Peptidase M41"/>
    <property type="match status" value="1"/>
</dbReference>
<evidence type="ECO:0000256" key="7">
    <source>
        <dbReference type="ARBA" id="ARBA00022723"/>
    </source>
</evidence>
<evidence type="ECO:0000313" key="19">
    <source>
        <dbReference type="Proteomes" id="UP000266861"/>
    </source>
</evidence>
<evidence type="ECO:0000256" key="10">
    <source>
        <dbReference type="ARBA" id="ARBA00022833"/>
    </source>
</evidence>
<keyword evidence="6" id="KW-0812">Transmembrane</keyword>
<feature type="region of interest" description="Disordered" evidence="16">
    <location>
        <begin position="79"/>
        <end position="151"/>
    </location>
</feature>
<dbReference type="InterPro" id="IPR000642">
    <property type="entry name" value="Peptidase_M41"/>
</dbReference>
<evidence type="ECO:0000256" key="3">
    <source>
        <dbReference type="ARBA" id="ARBA00010044"/>
    </source>
</evidence>
<name>A0A397G689_9GLOM</name>
<dbReference type="InterPro" id="IPR027417">
    <property type="entry name" value="P-loop_NTPase"/>
</dbReference>
<dbReference type="SUPFAM" id="SSF52540">
    <property type="entry name" value="P-loop containing nucleoside triphosphate hydrolases"/>
    <property type="match status" value="1"/>
</dbReference>
<dbReference type="STRING" id="1348612.A0A397G689"/>
<dbReference type="Proteomes" id="UP000266861">
    <property type="component" value="Unassembled WGS sequence"/>
</dbReference>
<dbReference type="PROSITE" id="PS00674">
    <property type="entry name" value="AAA"/>
    <property type="match status" value="1"/>
</dbReference>
<proteinExistence type="inferred from homology"/>
<dbReference type="InterPro" id="IPR003960">
    <property type="entry name" value="ATPase_AAA_CS"/>
</dbReference>
<dbReference type="CDD" id="cd19501">
    <property type="entry name" value="RecA-like_FtsH"/>
    <property type="match status" value="1"/>
</dbReference>
<dbReference type="InterPro" id="IPR050928">
    <property type="entry name" value="ATP-dep_Zn_Metalloprotease"/>
</dbReference>
<evidence type="ECO:0000259" key="17">
    <source>
        <dbReference type="SMART" id="SM00382"/>
    </source>
</evidence>
<evidence type="ECO:0000313" key="18">
    <source>
        <dbReference type="EMBL" id="RHZ46532.1"/>
    </source>
</evidence>
<dbReference type="Pfam" id="PF01434">
    <property type="entry name" value="Peptidase_M41"/>
    <property type="match status" value="1"/>
</dbReference>
<dbReference type="GO" id="GO:0008270">
    <property type="term" value="F:zinc ion binding"/>
    <property type="evidence" value="ECO:0007669"/>
    <property type="project" value="InterPro"/>
</dbReference>